<gene>
    <name evidence="2" type="ORF">M408DRAFT_308054</name>
</gene>
<dbReference type="EMBL" id="KN824292">
    <property type="protein sequence ID" value="KIM28642.1"/>
    <property type="molecule type" value="Genomic_DNA"/>
</dbReference>
<dbReference type="OrthoDB" id="4179406at2759"/>
<reference evidence="3" key="2">
    <citation type="submission" date="2015-01" db="EMBL/GenBank/DDBJ databases">
        <title>Evolutionary Origins and Diversification of the Mycorrhizal Mutualists.</title>
        <authorList>
            <consortium name="DOE Joint Genome Institute"/>
            <consortium name="Mycorrhizal Genomics Consortium"/>
            <person name="Kohler A."/>
            <person name="Kuo A."/>
            <person name="Nagy L.G."/>
            <person name="Floudas D."/>
            <person name="Copeland A."/>
            <person name="Barry K.W."/>
            <person name="Cichocki N."/>
            <person name="Veneault-Fourrey C."/>
            <person name="LaButti K."/>
            <person name="Lindquist E.A."/>
            <person name="Lipzen A."/>
            <person name="Lundell T."/>
            <person name="Morin E."/>
            <person name="Murat C."/>
            <person name="Riley R."/>
            <person name="Ohm R."/>
            <person name="Sun H."/>
            <person name="Tunlid A."/>
            <person name="Henrissat B."/>
            <person name="Grigoriev I.V."/>
            <person name="Hibbett D.S."/>
            <person name="Martin F."/>
        </authorList>
    </citation>
    <scope>NUCLEOTIDE SEQUENCE [LARGE SCALE GENOMIC DNA]</scope>
    <source>
        <strain evidence="3">MAFF 305830</strain>
    </source>
</reference>
<dbReference type="Proteomes" id="UP000054097">
    <property type="component" value="Unassembled WGS sequence"/>
</dbReference>
<evidence type="ECO:0000313" key="2">
    <source>
        <dbReference type="EMBL" id="KIM28642.1"/>
    </source>
</evidence>
<evidence type="ECO:0000313" key="3">
    <source>
        <dbReference type="Proteomes" id="UP000054097"/>
    </source>
</evidence>
<keyword evidence="1" id="KW-1133">Transmembrane helix</keyword>
<sequence>MQSNTEYSKNMVDSRIRGGLVTQYSESRAHKQDMRSVRSVNIGTLAWKTRFLRPLITGSTLALVAWFLPVAMAHTSSRKSAVRSSYQQSHKNPLVDAIGRFSEMSKQATLQLSRLGSNVEGAIDSIMAMDNCATKVLENIEREQPLVQVMASATICFAAPGVFRKTLMGAFYQVAETIGMKPNHHLYVVHSLIMGDYQQAIFGMKGEMLSRLVTWLGGKEDRVVKRKAYS</sequence>
<name>A0A0C2XHT5_SERVB</name>
<organism evidence="2 3">
    <name type="scientific">Serendipita vermifera MAFF 305830</name>
    <dbReference type="NCBI Taxonomy" id="933852"/>
    <lineage>
        <taxon>Eukaryota</taxon>
        <taxon>Fungi</taxon>
        <taxon>Dikarya</taxon>
        <taxon>Basidiomycota</taxon>
        <taxon>Agaricomycotina</taxon>
        <taxon>Agaricomycetes</taxon>
        <taxon>Sebacinales</taxon>
        <taxon>Serendipitaceae</taxon>
        <taxon>Serendipita</taxon>
    </lineage>
</organism>
<protein>
    <submittedName>
        <fullName evidence="2">Uncharacterized protein</fullName>
    </submittedName>
</protein>
<feature type="transmembrane region" description="Helical" evidence="1">
    <location>
        <begin position="51"/>
        <end position="73"/>
    </location>
</feature>
<keyword evidence="1" id="KW-0472">Membrane</keyword>
<accession>A0A0C2XHT5</accession>
<dbReference type="HOGENOM" id="CLU_1205393_0_0_1"/>
<proteinExistence type="predicted"/>
<keyword evidence="3" id="KW-1185">Reference proteome</keyword>
<evidence type="ECO:0000256" key="1">
    <source>
        <dbReference type="SAM" id="Phobius"/>
    </source>
</evidence>
<dbReference type="AlphaFoldDB" id="A0A0C2XHT5"/>
<keyword evidence="1" id="KW-0812">Transmembrane</keyword>
<reference evidence="2 3" key="1">
    <citation type="submission" date="2014-04" db="EMBL/GenBank/DDBJ databases">
        <authorList>
            <consortium name="DOE Joint Genome Institute"/>
            <person name="Kuo A."/>
            <person name="Zuccaro A."/>
            <person name="Kohler A."/>
            <person name="Nagy L.G."/>
            <person name="Floudas D."/>
            <person name="Copeland A."/>
            <person name="Barry K.W."/>
            <person name="Cichocki N."/>
            <person name="Veneault-Fourrey C."/>
            <person name="LaButti K."/>
            <person name="Lindquist E.A."/>
            <person name="Lipzen A."/>
            <person name="Lundell T."/>
            <person name="Morin E."/>
            <person name="Murat C."/>
            <person name="Sun H."/>
            <person name="Tunlid A."/>
            <person name="Henrissat B."/>
            <person name="Grigoriev I.V."/>
            <person name="Hibbett D.S."/>
            <person name="Martin F."/>
            <person name="Nordberg H.P."/>
            <person name="Cantor M.N."/>
            <person name="Hua S.X."/>
        </authorList>
    </citation>
    <scope>NUCLEOTIDE SEQUENCE [LARGE SCALE GENOMIC DNA]</scope>
    <source>
        <strain evidence="2 3">MAFF 305830</strain>
    </source>
</reference>